<name>A0A545U3U7_9GAMM</name>
<evidence type="ECO:0000259" key="7">
    <source>
        <dbReference type="Pfam" id="PF00814"/>
    </source>
</evidence>
<evidence type="ECO:0000256" key="5">
    <source>
        <dbReference type="ARBA" id="ARBA00022694"/>
    </source>
</evidence>
<dbReference type="GO" id="GO:0005829">
    <property type="term" value="C:cytosol"/>
    <property type="evidence" value="ECO:0007669"/>
    <property type="project" value="TreeGrafter"/>
</dbReference>
<dbReference type="Pfam" id="PF00814">
    <property type="entry name" value="TsaD"/>
    <property type="match status" value="1"/>
</dbReference>
<dbReference type="CDD" id="cd24032">
    <property type="entry name" value="ASKHA_NBD_TsaB"/>
    <property type="match status" value="1"/>
</dbReference>
<dbReference type="InterPro" id="IPR022496">
    <property type="entry name" value="T6A_TsaB"/>
</dbReference>
<keyword evidence="4" id="KW-0963">Cytoplasm</keyword>
<comment type="similarity">
    <text evidence="2">Belongs to the KAE1 / TsaD family. TsaB subfamily.</text>
</comment>
<comment type="subcellular location">
    <subcellularLocation>
        <location evidence="1">Cytoplasm</location>
    </subcellularLocation>
</comment>
<evidence type="ECO:0000313" key="8">
    <source>
        <dbReference type="EMBL" id="TQV84104.1"/>
    </source>
</evidence>
<proteinExistence type="inferred from homology"/>
<dbReference type="InterPro" id="IPR043129">
    <property type="entry name" value="ATPase_NBD"/>
</dbReference>
<accession>A0A545U3U7</accession>
<evidence type="ECO:0000256" key="6">
    <source>
        <dbReference type="ARBA" id="ARBA00032446"/>
    </source>
</evidence>
<evidence type="ECO:0000256" key="1">
    <source>
        <dbReference type="ARBA" id="ARBA00004496"/>
    </source>
</evidence>
<dbReference type="PANTHER" id="PTHR11735">
    <property type="entry name" value="TRNA N6-ADENOSINE THREONYLCARBAMOYLTRANSFERASE"/>
    <property type="match status" value="1"/>
</dbReference>
<evidence type="ECO:0000256" key="2">
    <source>
        <dbReference type="ARBA" id="ARBA00010493"/>
    </source>
</evidence>
<dbReference type="Proteomes" id="UP000319732">
    <property type="component" value="Unassembled WGS sequence"/>
</dbReference>
<dbReference type="NCBIfam" id="TIGR03725">
    <property type="entry name" value="T6A_YeaZ"/>
    <property type="match status" value="1"/>
</dbReference>
<protein>
    <recommendedName>
        <fullName evidence="3">tRNA threonylcarbamoyladenosine biosynthesis protein TsaB</fullName>
    </recommendedName>
    <alternativeName>
        <fullName evidence="6">t(6)A37 threonylcarbamoyladenosine biosynthesis protein TsaB</fullName>
    </alternativeName>
</protein>
<evidence type="ECO:0000256" key="3">
    <source>
        <dbReference type="ARBA" id="ARBA00019012"/>
    </source>
</evidence>
<dbReference type="GO" id="GO:0002949">
    <property type="term" value="P:tRNA threonylcarbamoyladenosine modification"/>
    <property type="evidence" value="ECO:0007669"/>
    <property type="project" value="InterPro"/>
</dbReference>
<dbReference type="SUPFAM" id="SSF53067">
    <property type="entry name" value="Actin-like ATPase domain"/>
    <property type="match status" value="2"/>
</dbReference>
<dbReference type="FunFam" id="3.30.420.40:FF:000097">
    <property type="entry name" value="tRNA threonylcarbamoyladenosine biosynthesis protein TsaB"/>
    <property type="match status" value="1"/>
</dbReference>
<dbReference type="AlphaFoldDB" id="A0A545U3U7"/>
<dbReference type="InterPro" id="IPR000905">
    <property type="entry name" value="Gcp-like_dom"/>
</dbReference>
<keyword evidence="8" id="KW-0808">Transferase</keyword>
<organism evidence="8 9">
    <name type="scientific">Exilibacterium tricleocarpae</name>
    <dbReference type="NCBI Taxonomy" id="2591008"/>
    <lineage>
        <taxon>Bacteria</taxon>
        <taxon>Pseudomonadati</taxon>
        <taxon>Pseudomonadota</taxon>
        <taxon>Gammaproteobacteria</taxon>
        <taxon>Cellvibrionales</taxon>
        <taxon>Cellvibrionaceae</taxon>
        <taxon>Exilibacterium</taxon>
    </lineage>
</organism>
<keyword evidence="5" id="KW-0819">tRNA processing</keyword>
<evidence type="ECO:0000256" key="4">
    <source>
        <dbReference type="ARBA" id="ARBA00022490"/>
    </source>
</evidence>
<dbReference type="PANTHER" id="PTHR11735:SF11">
    <property type="entry name" value="TRNA THREONYLCARBAMOYLADENOSINE BIOSYNTHESIS PROTEIN TSAB"/>
    <property type="match status" value="1"/>
</dbReference>
<feature type="domain" description="Gcp-like" evidence="7">
    <location>
        <begin position="31"/>
        <end position="137"/>
    </location>
</feature>
<dbReference type="Gene3D" id="3.30.420.40">
    <property type="match status" value="2"/>
</dbReference>
<comment type="caution">
    <text evidence="8">The sequence shown here is derived from an EMBL/GenBank/DDBJ whole genome shotgun (WGS) entry which is preliminary data.</text>
</comment>
<evidence type="ECO:0000313" key="9">
    <source>
        <dbReference type="Proteomes" id="UP000319732"/>
    </source>
</evidence>
<dbReference type="RefSeq" id="WP_142903184.1">
    <property type="nucleotide sequence ID" value="NZ_ML660089.1"/>
</dbReference>
<reference evidence="8 9" key="1">
    <citation type="submission" date="2019-06" db="EMBL/GenBank/DDBJ databases">
        <title>Whole genome sequence for Cellvibrionaceae sp. R142.</title>
        <authorList>
            <person name="Wang G."/>
        </authorList>
    </citation>
    <scope>NUCLEOTIDE SEQUENCE [LARGE SCALE GENOMIC DNA]</scope>
    <source>
        <strain evidence="8 9">R142</strain>
    </source>
</reference>
<dbReference type="OrthoDB" id="9809995at2"/>
<gene>
    <name evidence="8" type="primary">tsaB</name>
    <name evidence="8" type="ORF">FKG94_05415</name>
</gene>
<dbReference type="GO" id="GO:0016740">
    <property type="term" value="F:transferase activity"/>
    <property type="evidence" value="ECO:0007669"/>
    <property type="project" value="UniProtKB-KW"/>
</dbReference>
<keyword evidence="9" id="KW-1185">Reference proteome</keyword>
<dbReference type="EMBL" id="VHSG01000006">
    <property type="protein sequence ID" value="TQV84104.1"/>
    <property type="molecule type" value="Genomic_DNA"/>
</dbReference>
<sequence>MSKILALDTSTDACSVALYLEGEIIEDFQRAPRQHTQRLLPAVDGLLSQQKLRLRDIDAIAFGCGPGSFTGLRICMSTVQGLAFGTDLPVIPVSTLLALVAGARRRRQLPASCSVMAALDARMEQIYWGLFTVDGAGVVPNSAEFVSAPDALDQREDLVSLRGQLVGVGSGWCYPGLSCLAPAQVLTDADCHAGDIAELGAACFLRGETVPVLEAQPVYLRDEVTWQKRQRLRERRAD</sequence>